<evidence type="ECO:0000313" key="1">
    <source>
        <dbReference type="EMBL" id="CAB4343545.1"/>
    </source>
</evidence>
<accession>A0A6J5ZML6</accession>
<organism evidence="1">
    <name type="scientific">freshwater metagenome</name>
    <dbReference type="NCBI Taxonomy" id="449393"/>
    <lineage>
        <taxon>unclassified sequences</taxon>
        <taxon>metagenomes</taxon>
        <taxon>ecological metagenomes</taxon>
    </lineage>
</organism>
<dbReference type="EMBL" id="CAESAJ010000167">
    <property type="protein sequence ID" value="CAB4343545.1"/>
    <property type="molecule type" value="Genomic_DNA"/>
</dbReference>
<reference evidence="1" key="1">
    <citation type="submission" date="2020-05" db="EMBL/GenBank/DDBJ databases">
        <authorList>
            <person name="Chiriac C."/>
            <person name="Salcher M."/>
            <person name="Ghai R."/>
            <person name="Kavagutti S V."/>
        </authorList>
    </citation>
    <scope>NUCLEOTIDE SEQUENCE</scope>
</reference>
<sequence>MLKGFTAIGGFLTIERPMGADCKSVAKATVVRTHYLPPENARFLWGLAFSNPLEISLDFLVAQIMQIESYRSTLLIHQLIQVATFGRIGANFCFVLK</sequence>
<gene>
    <name evidence="1" type="ORF">UFOPK3770_01187</name>
</gene>
<protein>
    <submittedName>
        <fullName evidence="1">Unannotated protein</fullName>
    </submittedName>
</protein>
<name>A0A6J5ZML6_9ZZZZ</name>
<proteinExistence type="predicted"/>
<dbReference type="AlphaFoldDB" id="A0A6J5ZML6"/>